<organism evidence="2 3">
    <name type="scientific">Hirundo rustica rustica</name>
    <dbReference type="NCBI Taxonomy" id="333673"/>
    <lineage>
        <taxon>Eukaryota</taxon>
        <taxon>Metazoa</taxon>
        <taxon>Chordata</taxon>
        <taxon>Craniata</taxon>
        <taxon>Vertebrata</taxon>
        <taxon>Euteleostomi</taxon>
        <taxon>Archelosauria</taxon>
        <taxon>Archosauria</taxon>
        <taxon>Dinosauria</taxon>
        <taxon>Saurischia</taxon>
        <taxon>Theropoda</taxon>
        <taxon>Coelurosauria</taxon>
        <taxon>Aves</taxon>
        <taxon>Neognathae</taxon>
        <taxon>Neoaves</taxon>
        <taxon>Telluraves</taxon>
        <taxon>Australaves</taxon>
        <taxon>Passeriformes</taxon>
        <taxon>Sylvioidea</taxon>
        <taxon>Hirundinidae</taxon>
        <taxon>Hirundo</taxon>
    </lineage>
</organism>
<evidence type="ECO:0000313" key="2">
    <source>
        <dbReference type="EMBL" id="RMC09267.1"/>
    </source>
</evidence>
<evidence type="ECO:0000313" key="3">
    <source>
        <dbReference type="Proteomes" id="UP000269221"/>
    </source>
</evidence>
<proteinExistence type="predicted"/>
<sequence length="104" mass="11607">MPRAFTHTPLRSLSKDDTNPQFALSQENNLICHSEQAQCQHSLQWNIPGEHTGESQTRGNCAENENTFRSPRIAGPGASVAKTLHPHKDQENQGVQQITAKQFM</sequence>
<feature type="compositionally biased region" description="Polar residues" evidence="1">
    <location>
        <begin position="54"/>
        <end position="69"/>
    </location>
</feature>
<gene>
    <name evidence="2" type="ORF">DUI87_14275</name>
</gene>
<reference evidence="2 3" key="1">
    <citation type="submission" date="2018-07" db="EMBL/GenBank/DDBJ databases">
        <title>A high quality draft genome assembly of the barn swallow (H. rustica rustica).</title>
        <authorList>
            <person name="Formenti G."/>
            <person name="Chiara M."/>
            <person name="Poveda L."/>
            <person name="Francoijs K.-J."/>
            <person name="Bonisoli-Alquati A."/>
            <person name="Canova L."/>
            <person name="Gianfranceschi L."/>
            <person name="Horner D.S."/>
            <person name="Saino N."/>
        </authorList>
    </citation>
    <scope>NUCLEOTIDE SEQUENCE [LARGE SCALE GENOMIC DNA]</scope>
    <source>
        <strain evidence="2">Chelidonia</strain>
        <tissue evidence="2">Blood</tissue>
    </source>
</reference>
<dbReference type="Proteomes" id="UP000269221">
    <property type="component" value="Unassembled WGS sequence"/>
</dbReference>
<feature type="region of interest" description="Disordered" evidence="1">
    <location>
        <begin position="1"/>
        <end position="20"/>
    </location>
</feature>
<dbReference type="EMBL" id="QRBI01000116">
    <property type="protein sequence ID" value="RMC09267.1"/>
    <property type="molecule type" value="Genomic_DNA"/>
</dbReference>
<feature type="compositionally biased region" description="Polar residues" evidence="1">
    <location>
        <begin position="92"/>
        <end position="104"/>
    </location>
</feature>
<accession>A0A3M0KQE3</accession>
<evidence type="ECO:0000256" key="1">
    <source>
        <dbReference type="SAM" id="MobiDB-lite"/>
    </source>
</evidence>
<protein>
    <submittedName>
        <fullName evidence="2">Uncharacterized protein</fullName>
    </submittedName>
</protein>
<comment type="caution">
    <text evidence="2">The sequence shown here is derived from an EMBL/GenBank/DDBJ whole genome shotgun (WGS) entry which is preliminary data.</text>
</comment>
<name>A0A3M0KQE3_HIRRU</name>
<dbReference type="AlphaFoldDB" id="A0A3M0KQE3"/>
<keyword evidence="3" id="KW-1185">Reference proteome</keyword>
<feature type="region of interest" description="Disordered" evidence="1">
    <location>
        <begin position="48"/>
        <end position="104"/>
    </location>
</feature>